<evidence type="ECO:0000313" key="4">
    <source>
        <dbReference type="Proteomes" id="UP000046680"/>
    </source>
</evidence>
<evidence type="ECO:0000313" key="5">
    <source>
        <dbReference type="Proteomes" id="UP000046947"/>
    </source>
</evidence>
<dbReference type="Proteomes" id="UP000046680">
    <property type="component" value="Unassembled WGS sequence"/>
</dbReference>
<organism evidence="3 4">
    <name type="scientific">Mycobacterium tuberculosis</name>
    <dbReference type="NCBI Taxonomy" id="1773"/>
    <lineage>
        <taxon>Bacteria</taxon>
        <taxon>Bacillati</taxon>
        <taxon>Actinomycetota</taxon>
        <taxon>Actinomycetes</taxon>
        <taxon>Mycobacteriales</taxon>
        <taxon>Mycobacteriaceae</taxon>
        <taxon>Mycobacterium</taxon>
        <taxon>Mycobacterium tuberculosis complex</taxon>
    </lineage>
</organism>
<evidence type="ECO:0000313" key="2">
    <source>
        <dbReference type="EMBL" id="CFE48417.1"/>
    </source>
</evidence>
<feature type="compositionally biased region" description="Polar residues" evidence="1">
    <location>
        <begin position="52"/>
        <end position="65"/>
    </location>
</feature>
<dbReference type="EMBL" id="CFOH01000124">
    <property type="protein sequence ID" value="CFE48417.1"/>
    <property type="molecule type" value="Genomic_DNA"/>
</dbReference>
<dbReference type="EMBL" id="CGCX01000898">
    <property type="protein sequence ID" value="CFR85270.1"/>
    <property type="molecule type" value="Genomic_DNA"/>
</dbReference>
<accession>A0A654U1P2</accession>
<feature type="compositionally biased region" description="Basic and acidic residues" evidence="1">
    <location>
        <begin position="29"/>
        <end position="45"/>
    </location>
</feature>
<evidence type="ECO:0000256" key="1">
    <source>
        <dbReference type="SAM" id="MobiDB-lite"/>
    </source>
</evidence>
<evidence type="ECO:0000313" key="3">
    <source>
        <dbReference type="EMBL" id="CFR85270.1"/>
    </source>
</evidence>
<gene>
    <name evidence="3" type="ORF">ERS007657_02367</name>
    <name evidence="2" type="ORF">ERS007688_01080</name>
</gene>
<dbReference type="AlphaFoldDB" id="A0A654U1P2"/>
<protein>
    <submittedName>
        <fullName evidence="3">Uncharacterized protein</fullName>
    </submittedName>
</protein>
<name>A0A654U1P2_MYCTX</name>
<feature type="region of interest" description="Disordered" evidence="1">
    <location>
        <begin position="1"/>
        <end position="93"/>
    </location>
</feature>
<proteinExistence type="predicted"/>
<dbReference type="Proteomes" id="UP000046947">
    <property type="component" value="Unassembled WGS sequence"/>
</dbReference>
<reference evidence="4 5" key="1">
    <citation type="submission" date="2015-03" db="EMBL/GenBank/DDBJ databases">
        <authorList>
            <consortium name="Pathogen Informatics"/>
        </authorList>
    </citation>
    <scope>NUCLEOTIDE SEQUENCE [LARGE SCALE GENOMIC DNA]</scope>
    <source>
        <strain evidence="3 4">C09601061</strain>
        <strain evidence="2 5">H09601792</strain>
    </source>
</reference>
<sequence>MSSETRPIAMPATGALSGTPALSSASVDAHTDPIEVDPLEPRASDTWRMAYGNSSTLGNTGTRARSASAPCPISRRLGEPTRPVSPVENGGKL</sequence>